<dbReference type="AlphaFoldDB" id="A0A834YB02"/>
<proteinExistence type="predicted"/>
<gene>
    <name evidence="2" type="ORF">HHK36_031129</name>
</gene>
<feature type="transmembrane region" description="Helical" evidence="1">
    <location>
        <begin position="56"/>
        <end position="77"/>
    </location>
</feature>
<evidence type="ECO:0000313" key="3">
    <source>
        <dbReference type="Proteomes" id="UP000655225"/>
    </source>
</evidence>
<evidence type="ECO:0000313" key="2">
    <source>
        <dbReference type="EMBL" id="KAF8377744.1"/>
    </source>
</evidence>
<keyword evidence="1" id="KW-0472">Membrane</keyword>
<keyword evidence="1" id="KW-1133">Transmembrane helix</keyword>
<protein>
    <submittedName>
        <fullName evidence="2">Uncharacterized protein</fullName>
    </submittedName>
</protein>
<name>A0A834YB02_TETSI</name>
<dbReference type="EMBL" id="JABCRI010000024">
    <property type="protein sequence ID" value="KAF8377744.1"/>
    <property type="molecule type" value="Genomic_DNA"/>
</dbReference>
<evidence type="ECO:0000256" key="1">
    <source>
        <dbReference type="SAM" id="Phobius"/>
    </source>
</evidence>
<sequence>MIAHSNLTEQWRDYQIRSEHDRAFASFLTAIANLYSRVHGVISVIWELSAQLYFRYIRLAFTFMFVRKLLLGCMKIMKRRRLDRSRKRRMLLPLSM</sequence>
<keyword evidence="1" id="KW-0812">Transmembrane</keyword>
<dbReference type="PANTHER" id="PTHR34936:SF7">
    <property type="entry name" value="NADH-UBIQUINONE OXIDOREDUCTASE CHAIN 5"/>
    <property type="match status" value="1"/>
</dbReference>
<keyword evidence="3" id="KW-1185">Reference proteome</keyword>
<dbReference type="PANTHER" id="PTHR34936">
    <property type="entry name" value="EXPRESSED PROTEIN"/>
    <property type="match status" value="1"/>
</dbReference>
<organism evidence="2 3">
    <name type="scientific">Tetracentron sinense</name>
    <name type="common">Spur-leaf</name>
    <dbReference type="NCBI Taxonomy" id="13715"/>
    <lineage>
        <taxon>Eukaryota</taxon>
        <taxon>Viridiplantae</taxon>
        <taxon>Streptophyta</taxon>
        <taxon>Embryophyta</taxon>
        <taxon>Tracheophyta</taxon>
        <taxon>Spermatophyta</taxon>
        <taxon>Magnoliopsida</taxon>
        <taxon>Trochodendrales</taxon>
        <taxon>Trochodendraceae</taxon>
        <taxon>Tetracentron</taxon>
    </lineage>
</organism>
<reference evidence="2 3" key="1">
    <citation type="submission" date="2020-04" db="EMBL/GenBank/DDBJ databases">
        <title>Plant Genome Project.</title>
        <authorList>
            <person name="Zhang R.-G."/>
        </authorList>
    </citation>
    <scope>NUCLEOTIDE SEQUENCE [LARGE SCALE GENOMIC DNA]</scope>
    <source>
        <strain evidence="2">YNK0</strain>
        <tissue evidence="2">Leaf</tissue>
    </source>
</reference>
<accession>A0A834YB02</accession>
<comment type="caution">
    <text evidence="2">The sequence shown here is derived from an EMBL/GenBank/DDBJ whole genome shotgun (WGS) entry which is preliminary data.</text>
</comment>
<dbReference type="Proteomes" id="UP000655225">
    <property type="component" value="Unassembled WGS sequence"/>
</dbReference>